<name>A0A9Y2L0G6_9RHOB</name>
<dbReference type="RefSeq" id="WP_270920912.1">
    <property type="nucleotide sequence ID" value="NZ_CP127247.1"/>
</dbReference>
<dbReference type="Proteomes" id="UP001238334">
    <property type="component" value="Chromosome"/>
</dbReference>
<sequence>MVEKIFDVLKRPPNWVDPRASRLPLDLSRVRHYIADDGLEYWLDPNTDSIRTSDESIYMTFHRFAAFDYKGHSYAKLHLDNVFVIVTSEKDDPAQVSFCPNFQERTEQGEPIWHVDQIFRTLMLPDYETYPWVKISSNLPKKKKFEEFQNLEQQNRFIYLVKTLLSCHCGAMAPAMRGDVTKEKSYSGRIC</sequence>
<organism evidence="1 2">
    <name type="scientific">Parasedimentitalea psychrophila</name>
    <dbReference type="NCBI Taxonomy" id="2997337"/>
    <lineage>
        <taxon>Bacteria</taxon>
        <taxon>Pseudomonadati</taxon>
        <taxon>Pseudomonadota</taxon>
        <taxon>Alphaproteobacteria</taxon>
        <taxon>Rhodobacterales</taxon>
        <taxon>Paracoccaceae</taxon>
        <taxon>Parasedimentitalea</taxon>
    </lineage>
</organism>
<evidence type="ECO:0000313" key="2">
    <source>
        <dbReference type="Proteomes" id="UP001238334"/>
    </source>
</evidence>
<reference evidence="1 2" key="1">
    <citation type="submission" date="2023-06" db="EMBL/GenBank/DDBJ databases">
        <title>Parasedimentitalea psychrophila sp. nov., a psychrophilic bacterium isolated from deep-sea sediment.</title>
        <authorList>
            <person name="Li A."/>
        </authorList>
    </citation>
    <scope>NUCLEOTIDE SEQUENCE [LARGE SCALE GENOMIC DNA]</scope>
    <source>
        <strain evidence="1 2">QS115</strain>
    </source>
</reference>
<evidence type="ECO:0000313" key="1">
    <source>
        <dbReference type="EMBL" id="WIY24559.1"/>
    </source>
</evidence>
<keyword evidence="2" id="KW-1185">Reference proteome</keyword>
<dbReference type="EMBL" id="CP127247">
    <property type="protein sequence ID" value="WIY24559.1"/>
    <property type="molecule type" value="Genomic_DNA"/>
</dbReference>
<accession>A0A9Y2L0G6</accession>
<gene>
    <name evidence="1" type="ORF">QPJ95_18775</name>
</gene>
<proteinExistence type="predicted"/>
<dbReference type="KEGG" id="ppso:QPJ95_18775"/>
<protein>
    <submittedName>
        <fullName evidence="1">Uncharacterized protein</fullName>
    </submittedName>
</protein>
<dbReference type="AlphaFoldDB" id="A0A9Y2L0G6"/>